<evidence type="ECO:0000313" key="2">
    <source>
        <dbReference type="Proteomes" id="UP000319576"/>
    </source>
</evidence>
<gene>
    <name evidence="1" type="ORF">ETAA1_25410</name>
</gene>
<dbReference type="RefSeq" id="WP_145238399.1">
    <property type="nucleotide sequence ID" value="NZ_CP036273.1"/>
</dbReference>
<dbReference type="KEGG" id="uli:ETAA1_25410"/>
<organism evidence="1 2">
    <name type="scientific">Urbifossiella limnaea</name>
    <dbReference type="NCBI Taxonomy" id="2528023"/>
    <lineage>
        <taxon>Bacteria</taxon>
        <taxon>Pseudomonadati</taxon>
        <taxon>Planctomycetota</taxon>
        <taxon>Planctomycetia</taxon>
        <taxon>Gemmatales</taxon>
        <taxon>Gemmataceae</taxon>
        <taxon>Urbifossiella</taxon>
    </lineage>
</organism>
<accession>A0A517XST8</accession>
<reference evidence="1 2" key="1">
    <citation type="submission" date="2019-02" db="EMBL/GenBank/DDBJ databases">
        <title>Deep-cultivation of Planctomycetes and their phenomic and genomic characterization uncovers novel biology.</title>
        <authorList>
            <person name="Wiegand S."/>
            <person name="Jogler M."/>
            <person name="Boedeker C."/>
            <person name="Pinto D."/>
            <person name="Vollmers J."/>
            <person name="Rivas-Marin E."/>
            <person name="Kohn T."/>
            <person name="Peeters S.H."/>
            <person name="Heuer A."/>
            <person name="Rast P."/>
            <person name="Oberbeckmann S."/>
            <person name="Bunk B."/>
            <person name="Jeske O."/>
            <person name="Meyerdierks A."/>
            <person name="Storesund J.E."/>
            <person name="Kallscheuer N."/>
            <person name="Luecker S."/>
            <person name="Lage O.M."/>
            <person name="Pohl T."/>
            <person name="Merkel B.J."/>
            <person name="Hornburger P."/>
            <person name="Mueller R.-W."/>
            <person name="Bruemmer F."/>
            <person name="Labrenz M."/>
            <person name="Spormann A.M."/>
            <person name="Op den Camp H."/>
            <person name="Overmann J."/>
            <person name="Amann R."/>
            <person name="Jetten M.S.M."/>
            <person name="Mascher T."/>
            <person name="Medema M.H."/>
            <person name="Devos D.P."/>
            <person name="Kaster A.-K."/>
            <person name="Ovreas L."/>
            <person name="Rohde M."/>
            <person name="Galperin M.Y."/>
            <person name="Jogler C."/>
        </authorList>
    </citation>
    <scope>NUCLEOTIDE SEQUENCE [LARGE SCALE GENOMIC DNA]</scope>
    <source>
        <strain evidence="1 2">ETA_A1</strain>
    </source>
</reference>
<dbReference type="AlphaFoldDB" id="A0A517XST8"/>
<dbReference type="Proteomes" id="UP000319576">
    <property type="component" value="Chromosome"/>
</dbReference>
<keyword evidence="2" id="KW-1185">Reference proteome</keyword>
<proteinExistence type="predicted"/>
<protein>
    <submittedName>
        <fullName evidence="1">Uncharacterized protein</fullName>
    </submittedName>
</protein>
<name>A0A517XST8_9BACT</name>
<evidence type="ECO:0000313" key="1">
    <source>
        <dbReference type="EMBL" id="QDU20586.1"/>
    </source>
</evidence>
<dbReference type="OrthoDB" id="6894039at2"/>
<sequence>MRVVKPVTLKRNTARLLAVARRLAAGAISQNKAEFHAVGRAVLRAVLGHLGVEGDVRSCKGGPAVAGEVILHTEAVYVCLTVPYGGGLQFYYRTVKGRTDYCGGTNNWFTFERLAGDPLAFVESLRGLCPHLQQESSHVDGR</sequence>
<dbReference type="EMBL" id="CP036273">
    <property type="protein sequence ID" value="QDU20586.1"/>
    <property type="molecule type" value="Genomic_DNA"/>
</dbReference>